<sequence length="456" mass="52641">MLRKSAKSTTLSTIRITAAILALFWLWYIHHHYHPSFIGIYYNVQPEQSSDGECESELFHGIDDILVVLRTGASEAPAKLPIHFNTTLRCAPHFIIFSDMEEYIEGHHVRNALDEVDPDIVASHPDFDYYRLLLEKGRAGITSEEAQRWSVAANTKAGRDTPGWRLDKWKFLPIAEKSLAHRPDAKWYLFVEADSYILWPALLEWLSHFDHLQPHYIGMQMQIGEVVFAYGGAGFILSNVALREMVKHWRSKLKQYDEYTAGHWAGDCILGKVLADAGVGLLWAWPNLFGDQPKDMDFDSHFGGSDKRLWCHHVSSYHHVSPPDAVEFSEFEHSWYRQNATLLRHKDVFYHYVLPQLRPERVDWNNLSEDDEWPVETFQTCRDLCEKQPDCLQFSTSGKICRTSRTFTLGHPTLPQTGQLMSSGWIPERIALYAQRMDASCMDQDWIVPPKTSKMD</sequence>
<dbReference type="Proteomes" id="UP000235672">
    <property type="component" value="Unassembled WGS sequence"/>
</dbReference>
<keyword evidence="11 12" id="KW-0472">Membrane</keyword>
<reference evidence="14 15" key="1">
    <citation type="submission" date="2016-05" db="EMBL/GenBank/DDBJ databases">
        <title>A degradative enzymes factory behind the ericoid mycorrhizal symbiosis.</title>
        <authorList>
            <consortium name="DOE Joint Genome Institute"/>
            <person name="Martino E."/>
            <person name="Morin E."/>
            <person name="Grelet G."/>
            <person name="Kuo A."/>
            <person name="Kohler A."/>
            <person name="Daghino S."/>
            <person name="Barry K."/>
            <person name="Choi C."/>
            <person name="Cichocki N."/>
            <person name="Clum A."/>
            <person name="Copeland A."/>
            <person name="Hainaut M."/>
            <person name="Haridas S."/>
            <person name="Labutti K."/>
            <person name="Lindquist E."/>
            <person name="Lipzen A."/>
            <person name="Khouja H.-R."/>
            <person name="Murat C."/>
            <person name="Ohm R."/>
            <person name="Olson A."/>
            <person name="Spatafora J."/>
            <person name="Veneault-Fourrey C."/>
            <person name="Henrissat B."/>
            <person name="Grigoriev I."/>
            <person name="Martin F."/>
            <person name="Perotto S."/>
        </authorList>
    </citation>
    <scope>NUCLEOTIDE SEQUENCE [LARGE SCALE GENOMIC DNA]</scope>
    <source>
        <strain evidence="14 15">UAMH 7357</strain>
    </source>
</reference>
<keyword evidence="9" id="KW-0735">Signal-anchor</keyword>
<keyword evidence="7 12" id="KW-0812">Transmembrane</keyword>
<dbReference type="PANTHER" id="PTHR23033">
    <property type="entry name" value="BETA1,3-GALACTOSYLTRANSFERASE"/>
    <property type="match status" value="1"/>
</dbReference>
<dbReference type="EMBL" id="KZ613470">
    <property type="protein sequence ID" value="PMD25446.1"/>
    <property type="molecule type" value="Genomic_DNA"/>
</dbReference>
<dbReference type="EC" id="2.4.1.122" evidence="4"/>
<dbReference type="GO" id="GO:0000166">
    <property type="term" value="F:nucleotide binding"/>
    <property type="evidence" value="ECO:0007669"/>
    <property type="project" value="UniProtKB-KW"/>
</dbReference>
<organism evidence="14 15">
    <name type="scientific">Hyaloscypha hepaticicola</name>
    <dbReference type="NCBI Taxonomy" id="2082293"/>
    <lineage>
        <taxon>Eukaryota</taxon>
        <taxon>Fungi</taxon>
        <taxon>Dikarya</taxon>
        <taxon>Ascomycota</taxon>
        <taxon>Pezizomycotina</taxon>
        <taxon>Leotiomycetes</taxon>
        <taxon>Helotiales</taxon>
        <taxon>Hyaloscyphaceae</taxon>
        <taxon>Hyaloscypha</taxon>
    </lineage>
</organism>
<name>A0A2J6QGR1_9HELO</name>
<evidence type="ECO:0000256" key="12">
    <source>
        <dbReference type="SAM" id="Phobius"/>
    </source>
</evidence>
<evidence type="ECO:0000256" key="5">
    <source>
        <dbReference type="ARBA" id="ARBA00022676"/>
    </source>
</evidence>
<evidence type="ECO:0000313" key="15">
    <source>
        <dbReference type="Proteomes" id="UP000235672"/>
    </source>
</evidence>
<evidence type="ECO:0000256" key="3">
    <source>
        <dbReference type="ARBA" id="ARBA00006462"/>
    </source>
</evidence>
<comment type="similarity">
    <text evidence="3">Belongs to the glycosyltransferase 31 family. Beta3-Gal-T subfamily.</text>
</comment>
<keyword evidence="10 12" id="KW-1133">Transmembrane helix</keyword>
<proteinExistence type="inferred from homology"/>
<comment type="subcellular location">
    <subcellularLocation>
        <location evidence="1">Membrane</location>
        <topology evidence="1">Single-pass type II membrane protein</topology>
    </subcellularLocation>
</comment>
<evidence type="ECO:0000256" key="10">
    <source>
        <dbReference type="ARBA" id="ARBA00022989"/>
    </source>
</evidence>
<evidence type="ECO:0000313" key="14">
    <source>
        <dbReference type="EMBL" id="PMD25446.1"/>
    </source>
</evidence>
<keyword evidence="6 14" id="KW-0808">Transferase</keyword>
<keyword evidence="15" id="KW-1185">Reference proteome</keyword>
<dbReference type="InterPro" id="IPR003378">
    <property type="entry name" value="Fringe-like_glycosylTrfase"/>
</dbReference>
<dbReference type="Gene3D" id="3.90.550.50">
    <property type="match status" value="1"/>
</dbReference>
<dbReference type="AlphaFoldDB" id="A0A2J6QGR1"/>
<dbReference type="InterPro" id="IPR026050">
    <property type="entry name" value="C1GALT1/C1GALT1_chp1"/>
</dbReference>
<evidence type="ECO:0000256" key="9">
    <source>
        <dbReference type="ARBA" id="ARBA00022968"/>
    </source>
</evidence>
<evidence type="ECO:0000256" key="6">
    <source>
        <dbReference type="ARBA" id="ARBA00022679"/>
    </source>
</evidence>
<keyword evidence="8" id="KW-0547">Nucleotide-binding</keyword>
<dbReference type="Pfam" id="PF02434">
    <property type="entry name" value="Fringe"/>
    <property type="match status" value="1"/>
</dbReference>
<accession>A0A2J6QGR1</accession>
<evidence type="ECO:0000259" key="13">
    <source>
        <dbReference type="Pfam" id="PF02434"/>
    </source>
</evidence>
<dbReference type="GO" id="GO:0016020">
    <property type="term" value="C:membrane"/>
    <property type="evidence" value="ECO:0007669"/>
    <property type="project" value="UniProtKB-SubCell"/>
</dbReference>
<gene>
    <name evidence="14" type="ORF">NA56DRAFT_565321</name>
</gene>
<evidence type="ECO:0000256" key="1">
    <source>
        <dbReference type="ARBA" id="ARBA00004606"/>
    </source>
</evidence>
<evidence type="ECO:0000256" key="4">
    <source>
        <dbReference type="ARBA" id="ARBA00012557"/>
    </source>
</evidence>
<dbReference type="OrthoDB" id="414175at2759"/>
<dbReference type="PANTHER" id="PTHR23033:SF47">
    <property type="entry name" value="APPLE DOMAIN-CONTAINING PROTEIN-RELATED"/>
    <property type="match status" value="1"/>
</dbReference>
<feature type="transmembrane region" description="Helical" evidence="12">
    <location>
        <begin position="12"/>
        <end position="30"/>
    </location>
</feature>
<dbReference type="GO" id="GO:0016263">
    <property type="term" value="F:glycoprotein-N-acetylgalactosamine 3-beta-galactosyltransferase activity"/>
    <property type="evidence" value="ECO:0007669"/>
    <property type="project" value="UniProtKB-EC"/>
</dbReference>
<dbReference type="STRING" id="1745343.A0A2J6QGR1"/>
<evidence type="ECO:0000256" key="8">
    <source>
        <dbReference type="ARBA" id="ARBA00022741"/>
    </source>
</evidence>
<keyword evidence="5" id="KW-0328">Glycosyltransferase</keyword>
<comment type="pathway">
    <text evidence="2">Protein modification; protein glycosylation.</text>
</comment>
<protein>
    <recommendedName>
        <fullName evidence="4">N-acetylgalactosaminide beta-1,3-galactosyltransferase</fullName>
        <ecNumber evidence="4">2.4.1.122</ecNumber>
    </recommendedName>
</protein>
<evidence type="ECO:0000256" key="7">
    <source>
        <dbReference type="ARBA" id="ARBA00022692"/>
    </source>
</evidence>
<evidence type="ECO:0000256" key="2">
    <source>
        <dbReference type="ARBA" id="ARBA00004922"/>
    </source>
</evidence>
<evidence type="ECO:0000256" key="11">
    <source>
        <dbReference type="ARBA" id="ARBA00023136"/>
    </source>
</evidence>
<feature type="domain" description="Fringe-like glycosyltransferase" evidence="13">
    <location>
        <begin position="181"/>
        <end position="276"/>
    </location>
</feature>